<accession>L8JX30</accession>
<gene>
    <name evidence="1" type="ORF">C900_02337</name>
</gene>
<evidence type="ECO:0000313" key="2">
    <source>
        <dbReference type="Proteomes" id="UP000011135"/>
    </source>
</evidence>
<dbReference type="STRING" id="1237149.C900_02337"/>
<protein>
    <submittedName>
        <fullName evidence="1">Uncharacterized protein</fullName>
    </submittedName>
</protein>
<dbReference type="eggNOG" id="COG3409">
    <property type="taxonomic scope" value="Bacteria"/>
</dbReference>
<dbReference type="Proteomes" id="UP000011135">
    <property type="component" value="Unassembled WGS sequence"/>
</dbReference>
<dbReference type="EMBL" id="AMZN01000033">
    <property type="protein sequence ID" value="ELR71752.1"/>
    <property type="molecule type" value="Genomic_DNA"/>
</dbReference>
<evidence type="ECO:0000313" key="1">
    <source>
        <dbReference type="EMBL" id="ELR71752.1"/>
    </source>
</evidence>
<proteinExistence type="predicted"/>
<dbReference type="AlphaFoldDB" id="L8JX30"/>
<reference evidence="1 2" key="1">
    <citation type="submission" date="2012-12" db="EMBL/GenBank/DDBJ databases">
        <title>Genome assembly of Fulvivirga imtechensis AK7.</title>
        <authorList>
            <person name="Nupur N."/>
            <person name="Khatri I."/>
            <person name="Kumar R."/>
            <person name="Subramanian S."/>
            <person name="Pinnaka A."/>
        </authorList>
    </citation>
    <scope>NUCLEOTIDE SEQUENCE [LARGE SCALE GENOMIC DNA]</scope>
    <source>
        <strain evidence="1 2">AK7</strain>
    </source>
</reference>
<sequence length="252" mass="28761">MLAVLNNAKQILKAKGYLVYQRPWQLNIVAFRSRFLRSNAFDDWLIVFYRNDGGKWVYHHFPCTTDPGQYWLDNPMHPKGTAFLKANQYVDSYAIGFHKASYEALVQVKPVTVIRDYDRGGLFNWFSSGYPDTGLFGINVHRATANGTSVQVDSYSAGCIVLANSTDFAILMKLARVHKSLYGNRFTLTLIDYRDRRKRMLSTVAWGAALASTAFMGYQLYNNYEAIEKYQKGGIGRSRKPGRIGYRQMAEV</sequence>
<name>L8JX30_9BACT</name>
<keyword evidence="2" id="KW-1185">Reference proteome</keyword>
<organism evidence="1 2">
    <name type="scientific">Fulvivirga imtechensis AK7</name>
    <dbReference type="NCBI Taxonomy" id="1237149"/>
    <lineage>
        <taxon>Bacteria</taxon>
        <taxon>Pseudomonadati</taxon>
        <taxon>Bacteroidota</taxon>
        <taxon>Cytophagia</taxon>
        <taxon>Cytophagales</taxon>
        <taxon>Fulvivirgaceae</taxon>
        <taxon>Fulvivirga</taxon>
    </lineage>
</organism>
<comment type="caution">
    <text evidence="1">The sequence shown here is derived from an EMBL/GenBank/DDBJ whole genome shotgun (WGS) entry which is preliminary data.</text>
</comment>